<comment type="similarity">
    <text evidence="1">Belongs to the acetyl-CoA hydrolase/transferase family.</text>
</comment>
<dbReference type="GO" id="GO:0006083">
    <property type="term" value="P:acetate metabolic process"/>
    <property type="evidence" value="ECO:0007669"/>
    <property type="project" value="InterPro"/>
</dbReference>
<reference evidence="5" key="1">
    <citation type="submission" date="2017-02" db="UniProtKB">
        <authorList>
            <consortium name="WormBaseParasite"/>
        </authorList>
    </citation>
    <scope>IDENTIFICATION</scope>
</reference>
<protein>
    <submittedName>
        <fullName evidence="5">Acetyl-CoA hydrolase</fullName>
    </submittedName>
</protein>
<dbReference type="WBParaSite" id="PTRK_0000298300.1">
    <property type="protein sequence ID" value="PTRK_0000298300.1"/>
    <property type="gene ID" value="PTRK_0000298300"/>
</dbReference>
<dbReference type="AlphaFoldDB" id="A0A0N4Z729"/>
<proteinExistence type="inferred from homology"/>
<dbReference type="Pfam" id="PF02550">
    <property type="entry name" value="AcetylCoA_hydro"/>
    <property type="match status" value="1"/>
</dbReference>
<evidence type="ECO:0000259" key="2">
    <source>
        <dbReference type="Pfam" id="PF02550"/>
    </source>
</evidence>
<dbReference type="InterPro" id="IPR026888">
    <property type="entry name" value="AcetylCoA_hyd_C"/>
</dbReference>
<feature type="domain" description="Acetyl-CoA hydrolase/transferase N-terminal" evidence="2">
    <location>
        <begin position="45"/>
        <end position="213"/>
    </location>
</feature>
<accession>A0A0N4Z729</accession>
<organism evidence="4 5">
    <name type="scientific">Parastrongyloides trichosuri</name>
    <name type="common">Possum-specific nematode worm</name>
    <dbReference type="NCBI Taxonomy" id="131310"/>
    <lineage>
        <taxon>Eukaryota</taxon>
        <taxon>Metazoa</taxon>
        <taxon>Ecdysozoa</taxon>
        <taxon>Nematoda</taxon>
        <taxon>Chromadorea</taxon>
        <taxon>Rhabditida</taxon>
        <taxon>Tylenchina</taxon>
        <taxon>Panagrolaimomorpha</taxon>
        <taxon>Strongyloidoidea</taxon>
        <taxon>Strongyloididae</taxon>
        <taxon>Parastrongyloides</taxon>
    </lineage>
</organism>
<dbReference type="PANTHER" id="PTHR21432:SF13">
    <property type="entry name" value="ACETYL-COA HYDROLASE"/>
    <property type="match status" value="1"/>
</dbReference>
<dbReference type="GO" id="GO:0008775">
    <property type="term" value="F:acetate CoA-transferase activity"/>
    <property type="evidence" value="ECO:0007669"/>
    <property type="project" value="InterPro"/>
</dbReference>
<evidence type="ECO:0000313" key="4">
    <source>
        <dbReference type="Proteomes" id="UP000038045"/>
    </source>
</evidence>
<feature type="domain" description="Acetyl-CoA hydrolase/transferase C-terminal" evidence="3">
    <location>
        <begin position="308"/>
        <end position="462"/>
    </location>
</feature>
<dbReference type="Gene3D" id="3.30.750.70">
    <property type="entry name" value="4-hydroxybutyrate coenzyme like domains"/>
    <property type="match status" value="1"/>
</dbReference>
<dbReference type="InterPro" id="IPR046433">
    <property type="entry name" value="ActCoA_hydro"/>
</dbReference>
<sequence>MLIKNIHRLSLLTQRSFYQANFKPKRMRNLHIPLNDKKPEFTTIEKAMKIIKSGMSIYAQGTGASPMPLYHGLTKRIDDGNLKDLKLRYILCLGQLPWINPKYFDKIHMTSDFLDIMSRMAVDQGKVDYVPIILSQVPQIHSQLEEPFDVCLVGCSLPDDNGYVSLSMSIDAALSAARNSKNIIAICSSKMPYTYGDGIIHVSQLAALIHDEKYEPIKDTIVKFEKGSAEDKIGKIIADNLIDDGATIQCGIGGIPDAVCTHLDKHKNLGIHTELLSGGFTRLIKSGVVNGLKKSMHIGKHVACFAIGDQDLYDLMHKNPNIIMNCCSYTNNIEIIAKQSKMTAINSCIEIDLTGQIVADSVGKRFYSGFGGQTDFMTGAGMAYDNEGKAIMALTSRTDKGETKIVPYIKQGSGVVTTRGHVKYVVTEYGVAQLSGKSVRQRAFELINIAHPDDREMLEKEAFERLKVMPSK</sequence>
<dbReference type="Proteomes" id="UP000038045">
    <property type="component" value="Unplaced"/>
</dbReference>
<dbReference type="Gene3D" id="3.40.1080.10">
    <property type="entry name" value="Glutaconate Coenzyme A-transferase"/>
    <property type="match status" value="1"/>
</dbReference>
<dbReference type="Pfam" id="PF13336">
    <property type="entry name" value="AcetylCoA_hyd_C"/>
    <property type="match status" value="1"/>
</dbReference>
<keyword evidence="4" id="KW-1185">Reference proteome</keyword>
<evidence type="ECO:0000313" key="5">
    <source>
        <dbReference type="WBParaSite" id="PTRK_0000298300.1"/>
    </source>
</evidence>
<dbReference type="InterPro" id="IPR003702">
    <property type="entry name" value="ActCoA_hydro_N"/>
</dbReference>
<evidence type="ECO:0000256" key="1">
    <source>
        <dbReference type="ARBA" id="ARBA00009632"/>
    </source>
</evidence>
<dbReference type="InterPro" id="IPR038460">
    <property type="entry name" value="AcetylCoA_hyd_C_sf"/>
</dbReference>
<dbReference type="STRING" id="131310.A0A0N4Z729"/>
<dbReference type="Gene3D" id="3.40.1080.20">
    <property type="entry name" value="Acetyl-CoA hydrolase/transferase C-terminal domain"/>
    <property type="match status" value="1"/>
</dbReference>
<name>A0A0N4Z729_PARTI</name>
<dbReference type="PANTHER" id="PTHR21432">
    <property type="entry name" value="ACETYL-COA HYDROLASE-RELATED"/>
    <property type="match status" value="1"/>
</dbReference>
<dbReference type="InterPro" id="IPR037171">
    <property type="entry name" value="NagB/RpiA_transferase-like"/>
</dbReference>
<dbReference type="SUPFAM" id="SSF100950">
    <property type="entry name" value="NagB/RpiA/CoA transferase-like"/>
    <property type="match status" value="2"/>
</dbReference>
<dbReference type="GO" id="GO:0005739">
    <property type="term" value="C:mitochondrion"/>
    <property type="evidence" value="ECO:0007669"/>
    <property type="project" value="TreeGrafter"/>
</dbReference>
<evidence type="ECO:0000259" key="3">
    <source>
        <dbReference type="Pfam" id="PF13336"/>
    </source>
</evidence>